<sequence>MTHAPSGLSKATWTDADFPAMGWHDCRIHAFSVGEYEDDTMPPARLLLDLDYVVRWVDPEPPEKHFTFWIAPATLVFEQAWNITGELGPIHETLEIEDLHRLAPPGRGPEPAWHIEGQNFDLRLRARGFRQYLRRPPQHVAQQTLTAAQRGGISFAEQAFA</sequence>
<keyword evidence="2" id="KW-1185">Reference proteome</keyword>
<comment type="caution">
    <text evidence="1">The sequence shown here is derived from an EMBL/GenBank/DDBJ whole genome shotgun (WGS) entry which is preliminary data.</text>
</comment>
<reference evidence="1 2" key="1">
    <citation type="submission" date="2023-12" db="EMBL/GenBank/DDBJ databases">
        <title>Amycolatopsis sp. V23-08.</title>
        <authorList>
            <person name="Somphong A."/>
        </authorList>
    </citation>
    <scope>NUCLEOTIDE SEQUENCE [LARGE SCALE GENOMIC DNA]</scope>
    <source>
        <strain evidence="1 2">V23-08</strain>
    </source>
</reference>
<gene>
    <name evidence="1" type="ORF">VA596_21385</name>
</gene>
<evidence type="ECO:0000313" key="1">
    <source>
        <dbReference type="EMBL" id="MEA5362102.1"/>
    </source>
</evidence>
<protein>
    <submittedName>
        <fullName evidence="1">Uncharacterized protein</fullName>
    </submittedName>
</protein>
<evidence type="ECO:0000313" key="2">
    <source>
        <dbReference type="Proteomes" id="UP001304298"/>
    </source>
</evidence>
<organism evidence="1 2">
    <name type="scientific">Amycolatopsis heterodermiae</name>
    <dbReference type="NCBI Taxonomy" id="3110235"/>
    <lineage>
        <taxon>Bacteria</taxon>
        <taxon>Bacillati</taxon>
        <taxon>Actinomycetota</taxon>
        <taxon>Actinomycetes</taxon>
        <taxon>Pseudonocardiales</taxon>
        <taxon>Pseudonocardiaceae</taxon>
        <taxon>Amycolatopsis</taxon>
    </lineage>
</organism>
<dbReference type="Proteomes" id="UP001304298">
    <property type="component" value="Unassembled WGS sequence"/>
</dbReference>
<name>A0ABU5R787_9PSEU</name>
<accession>A0ABU5R787</accession>
<dbReference type="RefSeq" id="WP_323329568.1">
    <property type="nucleotide sequence ID" value="NZ_JAYFSI010000004.1"/>
</dbReference>
<dbReference type="EMBL" id="JAYFSI010000004">
    <property type="protein sequence ID" value="MEA5362102.1"/>
    <property type="molecule type" value="Genomic_DNA"/>
</dbReference>
<proteinExistence type="predicted"/>